<dbReference type="SMART" id="SM00354">
    <property type="entry name" value="HTH_LACI"/>
    <property type="match status" value="1"/>
</dbReference>
<feature type="domain" description="HTH lacI-type" evidence="4">
    <location>
        <begin position="4"/>
        <end position="58"/>
    </location>
</feature>
<organism evidence="5 6">
    <name type="scientific">Bifidobacterium erythrocebi</name>
    <dbReference type="NCBI Taxonomy" id="2675325"/>
    <lineage>
        <taxon>Bacteria</taxon>
        <taxon>Bacillati</taxon>
        <taxon>Actinomycetota</taxon>
        <taxon>Actinomycetes</taxon>
        <taxon>Bifidobacteriales</taxon>
        <taxon>Bifidobacteriaceae</taxon>
        <taxon>Bifidobacterium</taxon>
    </lineage>
</organism>
<dbReference type="Pfam" id="PF13377">
    <property type="entry name" value="Peripla_BP_3"/>
    <property type="match status" value="1"/>
</dbReference>
<comment type="caution">
    <text evidence="5">The sequence shown here is derived from an EMBL/GenBank/DDBJ whole genome shotgun (WGS) entry which is preliminary data.</text>
</comment>
<dbReference type="PANTHER" id="PTHR30146">
    <property type="entry name" value="LACI-RELATED TRANSCRIPTIONAL REPRESSOR"/>
    <property type="match status" value="1"/>
</dbReference>
<name>A0A7Y0HTZ2_9BIFI</name>
<dbReference type="EMBL" id="JAAIIF010000006">
    <property type="protein sequence ID" value="NMM95626.1"/>
    <property type="molecule type" value="Genomic_DNA"/>
</dbReference>
<accession>A0A7Y0HTZ2</accession>
<dbReference type="GO" id="GO:0000976">
    <property type="term" value="F:transcription cis-regulatory region binding"/>
    <property type="evidence" value="ECO:0007669"/>
    <property type="project" value="TreeGrafter"/>
</dbReference>
<dbReference type="CDD" id="cd06267">
    <property type="entry name" value="PBP1_LacI_sugar_binding-like"/>
    <property type="match status" value="1"/>
</dbReference>
<dbReference type="CDD" id="cd01392">
    <property type="entry name" value="HTH_LacI"/>
    <property type="match status" value="1"/>
</dbReference>
<dbReference type="Gene3D" id="3.40.50.2300">
    <property type="match status" value="2"/>
</dbReference>
<dbReference type="PROSITE" id="PS50932">
    <property type="entry name" value="HTH_LACI_2"/>
    <property type="match status" value="1"/>
</dbReference>
<sequence length="346" mass="37568">MARTTIADVAEAAGVSVSTVSRALRGLDRVNPETRKRIEEQAQRLHFSFSRSASSLASGRTMRVAVLLPSEMSSWFNSHAFEGVYEVLSAQGYDVIPYIVWTADELDRFFQSLPGNRNVDAIIVSSFDFDEAKGRILGDLSVPVIGINTPNMHGLDAAAYIDDEASSGSVVRFLRSQGHRTLAYVSQPVNASPFICSDSVRERGFVKAAKECGYGDDDIMVIPSLHDAGGRDERDVYSGVVAQLLSAVERPTGIFVSCDAAAVPLIREMRRMGWRVPEEASVIGFDDDTIAGAADLTTVHQDSVETGREAARKALALMGGKTLDEAFTVMPTSLVLRGTTEWAKRN</sequence>
<dbReference type="InterPro" id="IPR000843">
    <property type="entry name" value="HTH_LacI"/>
</dbReference>
<dbReference type="Pfam" id="PF00356">
    <property type="entry name" value="LacI"/>
    <property type="match status" value="1"/>
</dbReference>
<keyword evidence="6" id="KW-1185">Reference proteome</keyword>
<keyword evidence="3" id="KW-0804">Transcription</keyword>
<gene>
    <name evidence="5" type="ORF">G1C98_0362</name>
</gene>
<keyword evidence="2" id="KW-0238">DNA-binding</keyword>
<protein>
    <submittedName>
        <fullName evidence="5">LacI family transcriptional regulator</fullName>
    </submittedName>
</protein>
<proteinExistence type="predicted"/>
<dbReference type="PROSITE" id="PS00356">
    <property type="entry name" value="HTH_LACI_1"/>
    <property type="match status" value="1"/>
</dbReference>
<dbReference type="Proteomes" id="UP000529710">
    <property type="component" value="Unassembled WGS sequence"/>
</dbReference>
<dbReference type="Gene3D" id="1.10.260.40">
    <property type="entry name" value="lambda repressor-like DNA-binding domains"/>
    <property type="match status" value="1"/>
</dbReference>
<dbReference type="InterPro" id="IPR046335">
    <property type="entry name" value="LacI/GalR-like_sensor"/>
</dbReference>
<dbReference type="InterPro" id="IPR028082">
    <property type="entry name" value="Peripla_BP_I"/>
</dbReference>
<evidence type="ECO:0000313" key="6">
    <source>
        <dbReference type="Proteomes" id="UP000529710"/>
    </source>
</evidence>
<dbReference type="SUPFAM" id="SSF53822">
    <property type="entry name" value="Periplasmic binding protein-like I"/>
    <property type="match status" value="1"/>
</dbReference>
<reference evidence="5 6" key="1">
    <citation type="submission" date="2020-02" db="EMBL/GenBank/DDBJ databases">
        <title>Characterization of phylogenetic diversity of novel bifidobacterial species isolated in Czech ZOOs.</title>
        <authorList>
            <person name="Lugli G.A."/>
            <person name="Vera N.B."/>
            <person name="Ventura M."/>
        </authorList>
    </citation>
    <scope>NUCLEOTIDE SEQUENCE [LARGE SCALE GENOMIC DNA]</scope>
    <source>
        <strain evidence="5 6">DSM 109960</strain>
    </source>
</reference>
<evidence type="ECO:0000256" key="3">
    <source>
        <dbReference type="ARBA" id="ARBA00023163"/>
    </source>
</evidence>
<dbReference type="PANTHER" id="PTHR30146:SF109">
    <property type="entry name" value="HTH-TYPE TRANSCRIPTIONAL REGULATOR GALS"/>
    <property type="match status" value="1"/>
</dbReference>
<evidence type="ECO:0000256" key="1">
    <source>
        <dbReference type="ARBA" id="ARBA00023015"/>
    </source>
</evidence>
<keyword evidence="1" id="KW-0805">Transcription regulation</keyword>
<dbReference type="SUPFAM" id="SSF47413">
    <property type="entry name" value="lambda repressor-like DNA-binding domains"/>
    <property type="match status" value="1"/>
</dbReference>
<dbReference type="RefSeq" id="WP_169078721.1">
    <property type="nucleotide sequence ID" value="NZ_JAAIIF010000006.1"/>
</dbReference>
<evidence type="ECO:0000313" key="5">
    <source>
        <dbReference type="EMBL" id="NMM95626.1"/>
    </source>
</evidence>
<dbReference type="InterPro" id="IPR010982">
    <property type="entry name" value="Lambda_DNA-bd_dom_sf"/>
</dbReference>
<dbReference type="GO" id="GO:0003700">
    <property type="term" value="F:DNA-binding transcription factor activity"/>
    <property type="evidence" value="ECO:0007669"/>
    <property type="project" value="TreeGrafter"/>
</dbReference>
<dbReference type="AlphaFoldDB" id="A0A7Y0HTZ2"/>
<evidence type="ECO:0000256" key="2">
    <source>
        <dbReference type="ARBA" id="ARBA00023125"/>
    </source>
</evidence>
<evidence type="ECO:0000259" key="4">
    <source>
        <dbReference type="PROSITE" id="PS50932"/>
    </source>
</evidence>